<evidence type="ECO:0000256" key="2">
    <source>
        <dbReference type="PROSITE-ProRule" id="PRU00497"/>
    </source>
</evidence>
<dbReference type="VEuPathDB" id="VectorBase:LOC119178023"/>
<dbReference type="AlphaFoldDB" id="A0A9J6D5I3"/>
<reference evidence="3" key="1">
    <citation type="journal article" date="2020" name="Cell">
        <title>Large-Scale Comparative Analyses of Tick Genomes Elucidate Their Genetic Diversity and Vector Capacities.</title>
        <authorList>
            <consortium name="Tick Genome and Microbiome Consortium (TIGMIC)"/>
            <person name="Jia N."/>
            <person name="Wang J."/>
            <person name="Shi W."/>
            <person name="Du L."/>
            <person name="Sun Y."/>
            <person name="Zhan W."/>
            <person name="Jiang J.F."/>
            <person name="Wang Q."/>
            <person name="Zhang B."/>
            <person name="Ji P."/>
            <person name="Bell-Sakyi L."/>
            <person name="Cui X.M."/>
            <person name="Yuan T.T."/>
            <person name="Jiang B.G."/>
            <person name="Yang W.F."/>
            <person name="Lam T.T."/>
            <person name="Chang Q.C."/>
            <person name="Ding S.J."/>
            <person name="Wang X.J."/>
            <person name="Zhu J.G."/>
            <person name="Ruan X.D."/>
            <person name="Zhao L."/>
            <person name="Wei J.T."/>
            <person name="Ye R.Z."/>
            <person name="Que T.C."/>
            <person name="Du C.H."/>
            <person name="Zhou Y.H."/>
            <person name="Cheng J.X."/>
            <person name="Dai P.F."/>
            <person name="Guo W.B."/>
            <person name="Han X.H."/>
            <person name="Huang E.J."/>
            <person name="Li L.F."/>
            <person name="Wei W."/>
            <person name="Gao Y.C."/>
            <person name="Liu J.Z."/>
            <person name="Shao H.Z."/>
            <person name="Wang X."/>
            <person name="Wang C.C."/>
            <person name="Yang T.C."/>
            <person name="Huo Q.B."/>
            <person name="Li W."/>
            <person name="Chen H.Y."/>
            <person name="Chen S.E."/>
            <person name="Zhou L.G."/>
            <person name="Ni X.B."/>
            <person name="Tian J.H."/>
            <person name="Sheng Y."/>
            <person name="Liu T."/>
            <person name="Pan Y.S."/>
            <person name="Xia L.Y."/>
            <person name="Li J."/>
            <person name="Zhao F."/>
            <person name="Cao W.C."/>
        </authorList>
    </citation>
    <scope>NUCLEOTIDE SEQUENCE</scope>
    <source>
        <strain evidence="3">Rmic-2018</strain>
    </source>
</reference>
<organism evidence="3 4">
    <name type="scientific">Rhipicephalus microplus</name>
    <name type="common">Cattle tick</name>
    <name type="synonym">Boophilus microplus</name>
    <dbReference type="NCBI Taxonomy" id="6941"/>
    <lineage>
        <taxon>Eukaryota</taxon>
        <taxon>Metazoa</taxon>
        <taxon>Ecdysozoa</taxon>
        <taxon>Arthropoda</taxon>
        <taxon>Chelicerata</taxon>
        <taxon>Arachnida</taxon>
        <taxon>Acari</taxon>
        <taxon>Parasitiformes</taxon>
        <taxon>Ixodida</taxon>
        <taxon>Ixodoidea</taxon>
        <taxon>Ixodidae</taxon>
        <taxon>Rhipicephalinae</taxon>
        <taxon>Rhipicephalus</taxon>
        <taxon>Boophilus</taxon>
    </lineage>
</organism>
<sequence length="122" mass="12854">MGPTQPYNFGYSSIDDVGTQTFRKKQGDASNAKRGSYGYRNAFGMFRRVDYVADAHGFRTNVRTNEPGTAPATSANAMFDVKPSASLSVLVQGAASGRYAHHAQSPAGAAFGGFSGPLPWAG</sequence>
<dbReference type="OMA" id="MFRRVDY"/>
<dbReference type="InterPro" id="IPR000618">
    <property type="entry name" value="Insect_cuticle"/>
</dbReference>
<gene>
    <name evidence="3" type="ORF">HPB51_015679</name>
</gene>
<evidence type="ECO:0000256" key="1">
    <source>
        <dbReference type="ARBA" id="ARBA00022460"/>
    </source>
</evidence>
<protein>
    <recommendedName>
        <fullName evidence="5">Cuticle protein</fullName>
    </recommendedName>
</protein>
<evidence type="ECO:0008006" key="5">
    <source>
        <dbReference type="Google" id="ProtNLM"/>
    </source>
</evidence>
<dbReference type="OrthoDB" id="6507805at2759"/>
<dbReference type="EMBL" id="JABSTU010000011">
    <property type="protein sequence ID" value="KAH8009356.1"/>
    <property type="molecule type" value="Genomic_DNA"/>
</dbReference>
<keyword evidence="4" id="KW-1185">Reference proteome</keyword>
<accession>A0A9J6D5I3</accession>
<name>A0A9J6D5I3_RHIMP</name>
<dbReference type="InterPro" id="IPR050468">
    <property type="entry name" value="Cuticle_Struct_Prot"/>
</dbReference>
<dbReference type="Proteomes" id="UP000821866">
    <property type="component" value="Chromosome 9"/>
</dbReference>
<evidence type="ECO:0000313" key="4">
    <source>
        <dbReference type="Proteomes" id="UP000821866"/>
    </source>
</evidence>
<dbReference type="PANTHER" id="PTHR10380">
    <property type="entry name" value="CUTICLE PROTEIN"/>
    <property type="match status" value="1"/>
</dbReference>
<proteinExistence type="predicted"/>
<dbReference type="PROSITE" id="PS51155">
    <property type="entry name" value="CHIT_BIND_RR_2"/>
    <property type="match status" value="1"/>
</dbReference>
<dbReference type="Pfam" id="PF00379">
    <property type="entry name" value="Chitin_bind_4"/>
    <property type="match status" value="1"/>
</dbReference>
<dbReference type="GO" id="GO:0008010">
    <property type="term" value="F:structural constituent of chitin-based larval cuticle"/>
    <property type="evidence" value="ECO:0007669"/>
    <property type="project" value="TreeGrafter"/>
</dbReference>
<dbReference type="PANTHER" id="PTHR10380:SF173">
    <property type="entry name" value="CUTICULAR PROTEIN 47EF, ISOFORM C-RELATED"/>
    <property type="match status" value="1"/>
</dbReference>
<evidence type="ECO:0000313" key="3">
    <source>
        <dbReference type="EMBL" id="KAH8009356.1"/>
    </source>
</evidence>
<reference evidence="3" key="2">
    <citation type="submission" date="2021-09" db="EMBL/GenBank/DDBJ databases">
        <authorList>
            <person name="Jia N."/>
            <person name="Wang J."/>
            <person name="Shi W."/>
            <person name="Du L."/>
            <person name="Sun Y."/>
            <person name="Zhan W."/>
            <person name="Jiang J."/>
            <person name="Wang Q."/>
            <person name="Zhang B."/>
            <person name="Ji P."/>
            <person name="Sakyi L.B."/>
            <person name="Cui X."/>
            <person name="Yuan T."/>
            <person name="Jiang B."/>
            <person name="Yang W."/>
            <person name="Lam T.T.-Y."/>
            <person name="Chang Q."/>
            <person name="Ding S."/>
            <person name="Wang X."/>
            <person name="Zhu J."/>
            <person name="Ruan X."/>
            <person name="Zhao L."/>
            <person name="Wei J."/>
            <person name="Que T."/>
            <person name="Du C."/>
            <person name="Cheng J."/>
            <person name="Dai P."/>
            <person name="Han X."/>
            <person name="Huang E."/>
            <person name="Gao Y."/>
            <person name="Liu J."/>
            <person name="Shao H."/>
            <person name="Ye R."/>
            <person name="Li L."/>
            <person name="Wei W."/>
            <person name="Wang X."/>
            <person name="Wang C."/>
            <person name="Huo Q."/>
            <person name="Li W."/>
            <person name="Guo W."/>
            <person name="Chen H."/>
            <person name="Chen S."/>
            <person name="Zhou L."/>
            <person name="Zhou L."/>
            <person name="Ni X."/>
            <person name="Tian J."/>
            <person name="Zhou Y."/>
            <person name="Sheng Y."/>
            <person name="Liu T."/>
            <person name="Pan Y."/>
            <person name="Xia L."/>
            <person name="Li J."/>
            <person name="Zhao F."/>
            <person name="Cao W."/>
        </authorList>
    </citation>
    <scope>NUCLEOTIDE SEQUENCE</scope>
    <source>
        <strain evidence="3">Rmic-2018</strain>
        <tissue evidence="3">Larvae</tissue>
    </source>
</reference>
<keyword evidence="1 2" id="KW-0193">Cuticle</keyword>
<dbReference type="GO" id="GO:0062129">
    <property type="term" value="C:chitin-based extracellular matrix"/>
    <property type="evidence" value="ECO:0007669"/>
    <property type="project" value="TreeGrafter"/>
</dbReference>
<comment type="caution">
    <text evidence="3">The sequence shown here is derived from an EMBL/GenBank/DDBJ whole genome shotgun (WGS) entry which is preliminary data.</text>
</comment>